<feature type="binding site" evidence="4">
    <location>
        <position position="55"/>
    </location>
    <ligand>
        <name>substrate</name>
    </ligand>
</feature>
<keyword evidence="5" id="KW-0460">Magnesium</keyword>
<name>A0A840QP20_9BACI</name>
<dbReference type="GO" id="GO:0009396">
    <property type="term" value="P:folic acid-containing compound biosynthetic process"/>
    <property type="evidence" value="ECO:0007669"/>
    <property type="project" value="TreeGrafter"/>
</dbReference>
<keyword evidence="2 4" id="KW-0547">Nucleotide-binding</keyword>
<dbReference type="PANTHER" id="PTHR23407">
    <property type="entry name" value="ATPASE INHIBITOR/5-FORMYLTETRAHYDROFOLATE CYCLO-LIGASE"/>
    <property type="match status" value="1"/>
</dbReference>
<keyword evidence="6" id="KW-0436">Ligase</keyword>
<dbReference type="Gene3D" id="3.40.50.10420">
    <property type="entry name" value="NagB/RpiA/CoA transferase-like"/>
    <property type="match status" value="1"/>
</dbReference>
<comment type="similarity">
    <text evidence="1 5">Belongs to the 5-formyltetrahydrofolate cyclo-ligase family.</text>
</comment>
<sequence length="187" mass="21721">MLSKTELRKQCKQLLNKKPLQTREYEEEKIYERLTNSVEWQSSKTVGLTIPMNHEIDTKPIIEKGLSENKRIVVPKCHIHDRTMNFYTFTSYSALKRSSFGILEPDEEKAEMAHQNDINLLVVPGLVFSVTGYRVGHGAGFYDRYLCTFMNQTISILFEEQLYEEIPVGEHDVPVQKLITPKRELIV</sequence>
<proteinExistence type="inferred from homology"/>
<comment type="caution">
    <text evidence="6">The sequence shown here is derived from an EMBL/GenBank/DDBJ whole genome shotgun (WGS) entry which is preliminary data.</text>
</comment>
<feature type="binding site" evidence="4">
    <location>
        <begin position="4"/>
        <end position="8"/>
    </location>
    <ligand>
        <name>ATP</name>
        <dbReference type="ChEBI" id="CHEBI:30616"/>
    </ligand>
</feature>
<dbReference type="EMBL" id="JACHHB010000004">
    <property type="protein sequence ID" value="MBB5173132.1"/>
    <property type="molecule type" value="Genomic_DNA"/>
</dbReference>
<dbReference type="Pfam" id="PF01812">
    <property type="entry name" value="5-FTHF_cyc-lig"/>
    <property type="match status" value="1"/>
</dbReference>
<dbReference type="Proteomes" id="UP000551878">
    <property type="component" value="Unassembled WGS sequence"/>
</dbReference>
<dbReference type="PIRSF" id="PIRSF006806">
    <property type="entry name" value="FTHF_cligase"/>
    <property type="match status" value="1"/>
</dbReference>
<evidence type="ECO:0000256" key="4">
    <source>
        <dbReference type="PIRSR" id="PIRSR006806-1"/>
    </source>
</evidence>
<evidence type="ECO:0000313" key="6">
    <source>
        <dbReference type="EMBL" id="MBB5173132.1"/>
    </source>
</evidence>
<dbReference type="InterPro" id="IPR024185">
    <property type="entry name" value="FTHF_cligase-like_sf"/>
</dbReference>
<keyword evidence="7" id="KW-1185">Reference proteome</keyword>
<keyword evidence="3 4" id="KW-0067">ATP-binding</keyword>
<dbReference type="GO" id="GO:0035999">
    <property type="term" value="P:tetrahydrofolate interconversion"/>
    <property type="evidence" value="ECO:0007669"/>
    <property type="project" value="TreeGrafter"/>
</dbReference>
<dbReference type="PANTHER" id="PTHR23407:SF1">
    <property type="entry name" value="5-FORMYLTETRAHYDROFOLATE CYCLO-LIGASE"/>
    <property type="match status" value="1"/>
</dbReference>
<dbReference type="NCBIfam" id="TIGR02727">
    <property type="entry name" value="MTHFS_bact"/>
    <property type="match status" value="1"/>
</dbReference>
<protein>
    <recommendedName>
        <fullName evidence="5">5-formyltetrahydrofolate cyclo-ligase</fullName>
        <ecNumber evidence="5">6.3.3.2</ecNumber>
    </recommendedName>
</protein>
<gene>
    <name evidence="6" type="ORF">HNQ41_001295</name>
</gene>
<evidence type="ECO:0000256" key="1">
    <source>
        <dbReference type="ARBA" id="ARBA00010638"/>
    </source>
</evidence>
<dbReference type="GO" id="GO:0005524">
    <property type="term" value="F:ATP binding"/>
    <property type="evidence" value="ECO:0007669"/>
    <property type="project" value="UniProtKB-KW"/>
</dbReference>
<dbReference type="AlphaFoldDB" id="A0A840QP20"/>
<feature type="binding site" evidence="4">
    <location>
        <begin position="134"/>
        <end position="142"/>
    </location>
    <ligand>
        <name>ATP</name>
        <dbReference type="ChEBI" id="CHEBI:30616"/>
    </ligand>
</feature>
<dbReference type="GO" id="GO:0030272">
    <property type="term" value="F:5-formyltetrahydrofolate cyclo-ligase activity"/>
    <property type="evidence" value="ECO:0007669"/>
    <property type="project" value="UniProtKB-EC"/>
</dbReference>
<dbReference type="RefSeq" id="WP_184663570.1">
    <property type="nucleotide sequence ID" value="NZ_JACHHB010000004.1"/>
</dbReference>
<accession>A0A840QP20</accession>
<evidence type="ECO:0000313" key="7">
    <source>
        <dbReference type="Proteomes" id="UP000551878"/>
    </source>
</evidence>
<dbReference type="GO" id="GO:0046872">
    <property type="term" value="F:metal ion binding"/>
    <property type="evidence" value="ECO:0007669"/>
    <property type="project" value="UniProtKB-KW"/>
</dbReference>
<dbReference type="SUPFAM" id="SSF100950">
    <property type="entry name" value="NagB/RpiA/CoA transferase-like"/>
    <property type="match status" value="1"/>
</dbReference>
<dbReference type="InterPro" id="IPR037171">
    <property type="entry name" value="NagB/RpiA_transferase-like"/>
</dbReference>
<keyword evidence="5" id="KW-0479">Metal-binding</keyword>
<evidence type="ECO:0000256" key="3">
    <source>
        <dbReference type="ARBA" id="ARBA00022840"/>
    </source>
</evidence>
<evidence type="ECO:0000256" key="2">
    <source>
        <dbReference type="ARBA" id="ARBA00022741"/>
    </source>
</evidence>
<comment type="catalytic activity">
    <reaction evidence="5">
        <text>(6S)-5-formyl-5,6,7,8-tetrahydrofolate + ATP = (6R)-5,10-methenyltetrahydrofolate + ADP + phosphate</text>
        <dbReference type="Rhea" id="RHEA:10488"/>
        <dbReference type="ChEBI" id="CHEBI:30616"/>
        <dbReference type="ChEBI" id="CHEBI:43474"/>
        <dbReference type="ChEBI" id="CHEBI:57455"/>
        <dbReference type="ChEBI" id="CHEBI:57457"/>
        <dbReference type="ChEBI" id="CHEBI:456216"/>
        <dbReference type="EC" id="6.3.3.2"/>
    </reaction>
</comment>
<feature type="binding site" evidence="4">
    <location>
        <position position="50"/>
    </location>
    <ligand>
        <name>substrate</name>
    </ligand>
</feature>
<reference evidence="6 7" key="1">
    <citation type="submission" date="2020-08" db="EMBL/GenBank/DDBJ databases">
        <title>Genomic Encyclopedia of Type Strains, Phase IV (KMG-IV): sequencing the most valuable type-strain genomes for metagenomic binning, comparative biology and taxonomic classification.</title>
        <authorList>
            <person name="Goeker M."/>
        </authorList>
    </citation>
    <scope>NUCLEOTIDE SEQUENCE [LARGE SCALE GENOMIC DNA]</scope>
    <source>
        <strain evidence="6 7">DSM 24696</strain>
    </source>
</reference>
<evidence type="ECO:0000256" key="5">
    <source>
        <dbReference type="RuleBase" id="RU361279"/>
    </source>
</evidence>
<comment type="cofactor">
    <cofactor evidence="5">
        <name>Mg(2+)</name>
        <dbReference type="ChEBI" id="CHEBI:18420"/>
    </cofactor>
</comment>
<dbReference type="EC" id="6.3.3.2" evidence="5"/>
<organism evidence="6 7">
    <name type="scientific">Texcoconibacillus texcoconensis</name>
    <dbReference type="NCBI Taxonomy" id="1095777"/>
    <lineage>
        <taxon>Bacteria</taxon>
        <taxon>Bacillati</taxon>
        <taxon>Bacillota</taxon>
        <taxon>Bacilli</taxon>
        <taxon>Bacillales</taxon>
        <taxon>Bacillaceae</taxon>
        <taxon>Texcoconibacillus</taxon>
    </lineage>
</organism>
<dbReference type="InterPro" id="IPR002698">
    <property type="entry name" value="FTHF_cligase"/>
</dbReference>